<evidence type="ECO:0000313" key="3">
    <source>
        <dbReference type="EMBL" id="KAL5111288.1"/>
    </source>
</evidence>
<feature type="compositionally biased region" description="Low complexity" evidence="1">
    <location>
        <begin position="127"/>
        <end position="136"/>
    </location>
</feature>
<proteinExistence type="predicted"/>
<evidence type="ECO:0000256" key="1">
    <source>
        <dbReference type="SAM" id="MobiDB-lite"/>
    </source>
</evidence>
<feature type="region of interest" description="Disordered" evidence="1">
    <location>
        <begin position="365"/>
        <end position="417"/>
    </location>
</feature>
<name>A0ABR4QNB0_9CEST</name>
<feature type="region of interest" description="Disordered" evidence="1">
    <location>
        <begin position="117"/>
        <end position="330"/>
    </location>
</feature>
<dbReference type="Proteomes" id="UP001651158">
    <property type="component" value="Unassembled WGS sequence"/>
</dbReference>
<feature type="compositionally biased region" description="Low complexity" evidence="1">
    <location>
        <begin position="234"/>
        <end position="252"/>
    </location>
</feature>
<evidence type="ECO:0000259" key="2">
    <source>
        <dbReference type="Pfam" id="PF19005"/>
    </source>
</evidence>
<feature type="compositionally biased region" description="Low complexity" evidence="1">
    <location>
        <begin position="408"/>
        <end position="417"/>
    </location>
</feature>
<feature type="compositionally biased region" description="Low complexity" evidence="1">
    <location>
        <begin position="177"/>
        <end position="193"/>
    </location>
</feature>
<dbReference type="EMBL" id="JAKROA010000001">
    <property type="protein sequence ID" value="KAL5111288.1"/>
    <property type="molecule type" value="Genomic_DNA"/>
</dbReference>
<feature type="domain" description="DUF5734" evidence="2">
    <location>
        <begin position="29"/>
        <end position="116"/>
    </location>
</feature>
<feature type="compositionally biased region" description="Polar residues" evidence="1">
    <location>
        <begin position="282"/>
        <end position="293"/>
    </location>
</feature>
<keyword evidence="4" id="KW-1185">Reference proteome</keyword>
<evidence type="ECO:0000313" key="4">
    <source>
        <dbReference type="Proteomes" id="UP001651158"/>
    </source>
</evidence>
<accession>A0ABR4QNB0</accession>
<organism evidence="3 4">
    <name type="scientific">Taenia crassiceps</name>
    <dbReference type="NCBI Taxonomy" id="6207"/>
    <lineage>
        <taxon>Eukaryota</taxon>
        <taxon>Metazoa</taxon>
        <taxon>Spiralia</taxon>
        <taxon>Lophotrochozoa</taxon>
        <taxon>Platyhelminthes</taxon>
        <taxon>Cestoda</taxon>
        <taxon>Eucestoda</taxon>
        <taxon>Cyclophyllidea</taxon>
        <taxon>Taeniidae</taxon>
        <taxon>Taenia</taxon>
    </lineage>
</organism>
<reference evidence="3 4" key="1">
    <citation type="journal article" date="2022" name="Front. Cell. Infect. Microbiol.">
        <title>The Genomes of Two Strains of Taenia crassiceps the Animal Model for the Study of Human Cysticercosis.</title>
        <authorList>
            <person name="Bobes R.J."/>
            <person name="Estrada K."/>
            <person name="Rios-Valencia D.G."/>
            <person name="Calderon-Gallegos A."/>
            <person name="de la Torre P."/>
            <person name="Carrero J.C."/>
            <person name="Sanchez-Flores A."/>
            <person name="Laclette J.P."/>
        </authorList>
    </citation>
    <scope>NUCLEOTIDE SEQUENCE [LARGE SCALE GENOMIC DNA]</scope>
    <source>
        <strain evidence="3">WFUcys</strain>
    </source>
</reference>
<dbReference type="InterPro" id="IPR043792">
    <property type="entry name" value="DUF5734"/>
</dbReference>
<feature type="compositionally biased region" description="Low complexity" evidence="1">
    <location>
        <begin position="208"/>
        <end position="219"/>
    </location>
</feature>
<comment type="caution">
    <text evidence="3">The sequence shown here is derived from an EMBL/GenBank/DDBJ whole genome shotgun (WGS) entry which is preliminary data.</text>
</comment>
<feature type="compositionally biased region" description="Polar residues" evidence="1">
    <location>
        <begin position="155"/>
        <end position="176"/>
    </location>
</feature>
<sequence>MAADSSKVIVELMKMKKFKKETGYEATMKKLYEQVKKGKAKTLTANIQTAKTSFTPGKGKPPVTTLIHSKVKQVKKGPAKDKVIVLATDGDAKKKTYILALRFATEENAKQFYDTAKAKGVKPPEAEQPAASTTATTPPPPPPPALSRTDERSRATSLTPSTTNRGVTPARNSYTETTRSLSRHNSTSSSVSRPTINDISAKGAAQPSMTTSSSRSYTSPVRTQTQSLSRHSRISSSSSSSSSRRQASRMSSLDPALESRTTFVSTDSNNLGGSRHHKKNRNSSTKGLTSSKVNKNEYKHYQPHAPRKSTESVRIFQLTPGRSPSKGESGRMYYYASNARDRSSSSSSFSSSTSSESIATRWFENQSAGRSRSQGRTSNYTIQSRGNLIALTQRPYSMGPGSRRRNFSSSSSSSSSSSENFLLVRFHQLPVRSKASI</sequence>
<dbReference type="Pfam" id="PF19005">
    <property type="entry name" value="DUF5734"/>
    <property type="match status" value="1"/>
</dbReference>
<protein>
    <recommendedName>
        <fullName evidence="2">DUF5734 domain-containing protein</fullName>
    </recommendedName>
</protein>
<feature type="compositionally biased region" description="Polar residues" evidence="1">
    <location>
        <begin position="365"/>
        <end position="386"/>
    </location>
</feature>
<gene>
    <name evidence="3" type="ORF">TcWFU_000980</name>
</gene>
<feature type="compositionally biased region" description="Polar residues" evidence="1">
    <location>
        <begin position="259"/>
        <end position="272"/>
    </location>
</feature>